<protein>
    <recommendedName>
        <fullName evidence="3">DRBM domain-containing protein</fullName>
    </recommendedName>
</protein>
<dbReference type="Proteomes" id="UP000001294">
    <property type="component" value="Unassembled WGS sequence"/>
</dbReference>
<reference evidence="2" key="1">
    <citation type="journal article" date="2015" name="Genome Announc.">
        <title>Genome sequence of the AIDS-associated pathogen Penicillium marneffei (ATCC18224) and its near taxonomic relative Talaromyces stipitatus (ATCC10500).</title>
        <authorList>
            <person name="Nierman W.C."/>
            <person name="Fedorova-Abrams N.D."/>
            <person name="Andrianopoulos A."/>
        </authorList>
    </citation>
    <scope>NUCLEOTIDE SEQUENCE [LARGE SCALE GENOMIC DNA]</scope>
    <source>
        <strain evidence="2">ATCC 18224 / CBS 334.59 / QM 7333</strain>
    </source>
</reference>
<dbReference type="EMBL" id="DS995905">
    <property type="protein sequence ID" value="EEA19951.1"/>
    <property type="molecule type" value="Genomic_DNA"/>
</dbReference>
<dbReference type="VEuPathDB" id="FungiDB:PMAA_007170"/>
<dbReference type="Gene3D" id="3.30.160.20">
    <property type="match status" value="1"/>
</dbReference>
<keyword evidence="2" id="KW-1185">Reference proteome</keyword>
<evidence type="ECO:0008006" key="3">
    <source>
        <dbReference type="Google" id="ProtNLM"/>
    </source>
</evidence>
<dbReference type="HOGENOM" id="CLU_1272680_0_0_1"/>
<proteinExistence type="predicted"/>
<dbReference type="AlphaFoldDB" id="B6QTZ1"/>
<evidence type="ECO:0000313" key="2">
    <source>
        <dbReference type="Proteomes" id="UP000001294"/>
    </source>
</evidence>
<dbReference type="SUPFAM" id="SSF54768">
    <property type="entry name" value="dsRNA-binding domain-like"/>
    <property type="match status" value="1"/>
</dbReference>
<organism evidence="1 2">
    <name type="scientific">Talaromyces marneffei (strain ATCC 18224 / CBS 334.59 / QM 7333)</name>
    <name type="common">Penicillium marneffei</name>
    <dbReference type="NCBI Taxonomy" id="441960"/>
    <lineage>
        <taxon>Eukaryota</taxon>
        <taxon>Fungi</taxon>
        <taxon>Dikarya</taxon>
        <taxon>Ascomycota</taxon>
        <taxon>Pezizomycotina</taxon>
        <taxon>Eurotiomycetes</taxon>
        <taxon>Eurotiomycetidae</taxon>
        <taxon>Eurotiales</taxon>
        <taxon>Trichocomaceae</taxon>
        <taxon>Talaromyces</taxon>
        <taxon>Talaromyces sect. Talaromyces</taxon>
    </lineage>
</organism>
<accession>B6QTZ1</accession>
<gene>
    <name evidence="1" type="ORF">PMAA_007170</name>
</gene>
<sequence length="217" mass="24449">MTSLNQNLHDHDFKTDELVGSLFFKALVTISLTQADMSYGLLKLGISRFIEFYDYHAAEEYLRTVGVDRGSRIDAESRKVVFQQLGFICRSFPPSSSYQVMQELLKFGRGNRIVDKANSAKCVLSGTFTRFRDDHDNQGHESLPDELLPRYTSILHEEGQKRNVDIRRSISVLSLEPPRMKATISFGALEATGIGRTKKIAGHLAAKEICDKLKFTG</sequence>
<evidence type="ECO:0000313" key="1">
    <source>
        <dbReference type="EMBL" id="EEA19951.1"/>
    </source>
</evidence>
<name>B6QTZ1_TALMQ</name>